<feature type="transmembrane region" description="Helical" evidence="11">
    <location>
        <begin position="530"/>
        <end position="556"/>
    </location>
</feature>
<name>A0A8V0YU08_CHICK</name>
<dbReference type="InterPro" id="IPR036179">
    <property type="entry name" value="Ig-like_dom_sf"/>
</dbReference>
<feature type="domain" description="Ig-like" evidence="12">
    <location>
        <begin position="96"/>
        <end position="179"/>
    </location>
</feature>
<evidence type="ECO:0000259" key="12">
    <source>
        <dbReference type="PROSITE" id="PS50835"/>
    </source>
</evidence>
<evidence type="ECO:0000256" key="11">
    <source>
        <dbReference type="SAM" id="Phobius"/>
    </source>
</evidence>
<dbReference type="Pfam" id="PF07686">
    <property type="entry name" value="V-set"/>
    <property type="match status" value="2"/>
</dbReference>
<feature type="compositionally biased region" description="Polar residues" evidence="10">
    <location>
        <begin position="499"/>
        <end position="519"/>
    </location>
</feature>
<dbReference type="AlphaFoldDB" id="A0A8V0YU08"/>
<dbReference type="Proteomes" id="UP000000539">
    <property type="component" value="Chromosome 13"/>
</dbReference>
<reference evidence="13" key="2">
    <citation type="submission" date="2025-08" db="UniProtKB">
        <authorList>
            <consortium name="Ensembl"/>
        </authorList>
    </citation>
    <scope>IDENTIFICATION</scope>
    <source>
        <strain evidence="13">broiler</strain>
    </source>
</reference>
<evidence type="ECO:0000256" key="7">
    <source>
        <dbReference type="ARBA" id="ARBA00023180"/>
    </source>
</evidence>
<keyword evidence="15" id="KW-1267">Proteomics identification</keyword>
<dbReference type="InterPro" id="IPR013106">
    <property type="entry name" value="Ig_V-set"/>
</dbReference>
<dbReference type="GeneTree" id="ENSGT00940000163509"/>
<dbReference type="SMART" id="SM00406">
    <property type="entry name" value="IGv"/>
    <property type="match status" value="2"/>
</dbReference>
<dbReference type="Ensembl" id="ENSGALT00010041925.1">
    <property type="protein sequence ID" value="ENSGALP00010024530.1"/>
    <property type="gene ID" value="ENSGALG00010017367.1"/>
</dbReference>
<dbReference type="InterPro" id="IPR013783">
    <property type="entry name" value="Ig-like_fold"/>
</dbReference>
<evidence type="ECO:0000313" key="13">
    <source>
        <dbReference type="Ensembl" id="ENSGALP00010024530.1"/>
    </source>
</evidence>
<keyword evidence="7" id="KW-0325">Glycoprotein</keyword>
<keyword evidence="4 11" id="KW-1133">Transmembrane helix</keyword>
<feature type="region of interest" description="Disordered" evidence="10">
    <location>
        <begin position="496"/>
        <end position="522"/>
    </location>
</feature>
<dbReference type="PROSITE" id="PS50835">
    <property type="entry name" value="IG_LIKE"/>
    <property type="match status" value="2"/>
</dbReference>
<dbReference type="SUPFAM" id="SSF48726">
    <property type="entry name" value="Immunoglobulin"/>
    <property type="match status" value="2"/>
</dbReference>
<comment type="similarity">
    <text evidence="9">Belongs to the immunoglobulin superfamily. TIM family.</text>
</comment>
<keyword evidence="14" id="KW-1185">Reference proteome</keyword>
<dbReference type="PANTHER" id="PTHR46608:SF3">
    <property type="entry name" value="T-CELL IMMUNOGLOBULIN AND MUCIN DOMAIN-CONTAINING PROTEIN 4"/>
    <property type="match status" value="1"/>
</dbReference>
<reference evidence="13" key="1">
    <citation type="submission" date="2020-11" db="EMBL/GenBank/DDBJ databases">
        <title>Gallus gallus (Chicken) genome, bGalGal1, GRCg7b, maternal haplotype autosomes + Z &amp; W.</title>
        <authorList>
            <person name="Warren W."/>
            <person name="Formenti G."/>
            <person name="Fedrigo O."/>
            <person name="Haase B."/>
            <person name="Mountcastle J."/>
            <person name="Balacco J."/>
            <person name="Tracey A."/>
            <person name="Schneider V."/>
            <person name="Okimoto R."/>
            <person name="Cheng H."/>
            <person name="Hawken R."/>
            <person name="Howe K."/>
            <person name="Jarvis E.D."/>
        </authorList>
    </citation>
    <scope>NUCLEOTIDE SEQUENCE [LARGE SCALE GENOMIC DNA]</scope>
    <source>
        <strain evidence="13">Broiler</strain>
    </source>
</reference>
<keyword evidence="3" id="KW-0732">Signal</keyword>
<keyword evidence="5 11" id="KW-0472">Membrane</keyword>
<evidence type="ECO:0000256" key="2">
    <source>
        <dbReference type="ARBA" id="ARBA00022692"/>
    </source>
</evidence>
<reference evidence="13" key="3">
    <citation type="submission" date="2025-09" db="UniProtKB">
        <authorList>
            <consortium name="Ensembl"/>
        </authorList>
    </citation>
    <scope>IDENTIFICATION</scope>
    <source>
        <strain evidence="13">broiler</strain>
    </source>
</reference>
<evidence type="ECO:0000313" key="14">
    <source>
        <dbReference type="Proteomes" id="UP000000539"/>
    </source>
</evidence>
<keyword evidence="8" id="KW-0393">Immunoglobulin domain</keyword>
<sequence length="591" mass="65163">MVVPRSGSWKGRGRGHLSGRQKQLWYVKSGNGETKLQLSSLSIFYGSYKVCFSLLPLTDLGSPSAKMSHFVLFHWIVIQTFIVHTMSETVVQGVIGQPVTLPCSYRVAREKDISDMCWGRGPCPNSKCNGKLLHTTGNRVTFRTSQRYNLQGYISYGDVSLTIQEVKAEDAGTYCCRVEIPGWFNDIKKNIQLAVLEVFDETASGTYLEKMVSTSALQEFSSSFQAADMRTEGDGFFYSTELIPLPEAMNTASETVVRGVIGQPVTLPCSYQVAQEKDISDMCWGRGPCPHSKCNGKLLHTTGSEVTFRTSQRYNLQGYISYGDVSLTIQEVKAEDAGTYCCRVEIPGWFNDIKKNIQLVVLEAPPLMTTTTGKALTSPNHFRTTTFALQETSDLQATTWTAVPTVAPTTTGSPPTFDETTSDNVMEEVMTISALPDFSTNFETSDAWIEGEPVFCATQPEVTTEFPSIHLTTDRTEEANSSLLTDDVPTVATALPEPTTLQTPKLTLGPSETSVSSDSNTEKTGMKLSFPISTILTVSLIGISIILMLIVLSLLWKRRHTRKFILKSLRPAEDLEKVFSGSEGENNLFVL</sequence>
<evidence type="ECO:0000256" key="9">
    <source>
        <dbReference type="ARBA" id="ARBA00038203"/>
    </source>
</evidence>
<dbReference type="Gene3D" id="2.60.40.10">
    <property type="entry name" value="Immunoglobulins"/>
    <property type="match status" value="2"/>
</dbReference>
<keyword evidence="6" id="KW-1015">Disulfide bond</keyword>
<dbReference type="InterPro" id="IPR003599">
    <property type="entry name" value="Ig_sub"/>
</dbReference>
<dbReference type="OrthoDB" id="8447307at2759"/>
<gene>
    <name evidence="13" type="primary">TIMD4</name>
</gene>
<evidence type="ECO:0000256" key="3">
    <source>
        <dbReference type="ARBA" id="ARBA00022729"/>
    </source>
</evidence>
<dbReference type="FunFam" id="2.60.40.10:FF:000774">
    <property type="entry name" value="Hepatitis A virus cellular receptor 1"/>
    <property type="match status" value="2"/>
</dbReference>
<dbReference type="SMART" id="SM00409">
    <property type="entry name" value="IG"/>
    <property type="match status" value="2"/>
</dbReference>
<evidence type="ECO:0000256" key="4">
    <source>
        <dbReference type="ARBA" id="ARBA00022989"/>
    </source>
</evidence>
<keyword evidence="2 11" id="KW-0812">Transmembrane</keyword>
<comment type="subcellular location">
    <subcellularLocation>
        <location evidence="1">Membrane</location>
        <topology evidence="1">Single-pass type I membrane protein</topology>
    </subcellularLocation>
</comment>
<evidence type="ECO:0000256" key="8">
    <source>
        <dbReference type="ARBA" id="ARBA00023319"/>
    </source>
</evidence>
<evidence type="ECO:0000256" key="10">
    <source>
        <dbReference type="SAM" id="MobiDB-lite"/>
    </source>
</evidence>
<accession>A0A8V0YU08</accession>
<feature type="domain" description="Ig-like" evidence="12">
    <location>
        <begin position="246"/>
        <end position="345"/>
    </location>
</feature>
<dbReference type="PANTHER" id="PTHR46608">
    <property type="entry name" value="T-CELL IMMUNOGLOBULIN AND MUCIN DOMAIN-CONTAINING PROTEIN 4"/>
    <property type="match status" value="1"/>
</dbReference>
<evidence type="ECO:0007829" key="15">
    <source>
        <dbReference type="PeptideAtlas" id="A0A8V0YU08"/>
    </source>
</evidence>
<evidence type="ECO:0000256" key="6">
    <source>
        <dbReference type="ARBA" id="ARBA00023157"/>
    </source>
</evidence>
<proteinExistence type="evidence at protein level"/>
<protein>
    <submittedName>
        <fullName evidence="13">T cell immunoglobulin and mucin domain containing 4</fullName>
    </submittedName>
</protein>
<organism evidence="13 14">
    <name type="scientific">Gallus gallus</name>
    <name type="common">Chicken</name>
    <dbReference type="NCBI Taxonomy" id="9031"/>
    <lineage>
        <taxon>Eukaryota</taxon>
        <taxon>Metazoa</taxon>
        <taxon>Chordata</taxon>
        <taxon>Craniata</taxon>
        <taxon>Vertebrata</taxon>
        <taxon>Euteleostomi</taxon>
        <taxon>Archelosauria</taxon>
        <taxon>Archosauria</taxon>
        <taxon>Dinosauria</taxon>
        <taxon>Saurischia</taxon>
        <taxon>Theropoda</taxon>
        <taxon>Coelurosauria</taxon>
        <taxon>Aves</taxon>
        <taxon>Neognathae</taxon>
        <taxon>Galloanserae</taxon>
        <taxon>Galliformes</taxon>
        <taxon>Phasianidae</taxon>
        <taxon>Phasianinae</taxon>
        <taxon>Gallus</taxon>
    </lineage>
</organism>
<dbReference type="InterPro" id="IPR007110">
    <property type="entry name" value="Ig-like_dom"/>
</dbReference>
<evidence type="ECO:0000256" key="5">
    <source>
        <dbReference type="ARBA" id="ARBA00023136"/>
    </source>
</evidence>
<evidence type="ECO:0000256" key="1">
    <source>
        <dbReference type="ARBA" id="ARBA00004479"/>
    </source>
</evidence>
<dbReference type="GO" id="GO:0016020">
    <property type="term" value="C:membrane"/>
    <property type="evidence" value="ECO:0007669"/>
    <property type="project" value="UniProtKB-SubCell"/>
</dbReference>